<name>A0A4V3BUI5_9BURK</name>
<dbReference type="EMBL" id="SNWF01000012">
    <property type="protein sequence ID" value="TDN87278.1"/>
    <property type="molecule type" value="Genomic_DNA"/>
</dbReference>
<dbReference type="GO" id="GO:0005507">
    <property type="term" value="F:copper ion binding"/>
    <property type="evidence" value="ECO:0007669"/>
    <property type="project" value="InterPro"/>
</dbReference>
<evidence type="ECO:0000256" key="2">
    <source>
        <dbReference type="SAM" id="SignalP"/>
    </source>
</evidence>
<evidence type="ECO:0000256" key="1">
    <source>
        <dbReference type="SAM" id="MobiDB-lite"/>
    </source>
</evidence>
<dbReference type="Proteomes" id="UP000294737">
    <property type="component" value="Unassembled WGS sequence"/>
</dbReference>
<feature type="compositionally biased region" description="Polar residues" evidence="1">
    <location>
        <begin position="75"/>
        <end position="84"/>
    </location>
</feature>
<keyword evidence="2" id="KW-0732">Signal</keyword>
<evidence type="ECO:0000313" key="3">
    <source>
        <dbReference type="EMBL" id="TDN87278.1"/>
    </source>
</evidence>
<dbReference type="GO" id="GO:0006878">
    <property type="term" value="P:intracellular copper ion homeostasis"/>
    <property type="evidence" value="ECO:0007669"/>
    <property type="project" value="InterPro"/>
</dbReference>
<dbReference type="AlphaFoldDB" id="A0A4V3BUI5"/>
<organism evidence="3 4">
    <name type="scientific">Herminiimonas fonticola</name>
    <dbReference type="NCBI Taxonomy" id="303380"/>
    <lineage>
        <taxon>Bacteria</taxon>
        <taxon>Pseudomonadati</taxon>
        <taxon>Pseudomonadota</taxon>
        <taxon>Betaproteobacteria</taxon>
        <taxon>Burkholderiales</taxon>
        <taxon>Oxalobacteraceae</taxon>
        <taxon>Herminiimonas</taxon>
    </lineage>
</organism>
<sequence length="342" mass="37481">MSKVRAIHFATMVCASLASVSVSAQSTSSQDHSAHQEMVSPQSQGDKSKISLEAVDLHAGHRMTEVAADPHAGHNMTQGDSAPPSQMDHGEMQMQGGSAPPDARDPHAYSNGLQVGKGDYAVPGVPHLMLADEHTFASFRAERLERKFDSKGDDSTSYDMQGWFGTTYDRFVIKAEGDVAKSKVEESRTELLWSHAIATHWDTQLGVRLDTGEGPNRQWMAFGIQGLSPYWFEVDATAYLGDGGRTAVRLEASYELLITQRLVLEPKIEMQAFGKSDPERGIGSGLSEASAGLRLRYEFSRQFAPYIGVERAGTFGETADYVRAEGGRTKKTRVVAGLRFWF</sequence>
<reference evidence="3 4" key="1">
    <citation type="submission" date="2019-03" db="EMBL/GenBank/DDBJ databases">
        <title>Genomic Encyclopedia of Type Strains, Phase IV (KMG-IV): sequencing the most valuable type-strain genomes for metagenomic binning, comparative biology and taxonomic classification.</title>
        <authorList>
            <person name="Goeker M."/>
        </authorList>
    </citation>
    <scope>NUCLEOTIDE SEQUENCE [LARGE SCALE GENOMIC DNA]</scope>
    <source>
        <strain evidence="3 4">DSM 18555</strain>
    </source>
</reference>
<feature type="chain" id="PRO_5021019485" evidence="2">
    <location>
        <begin position="25"/>
        <end position="342"/>
    </location>
</feature>
<comment type="caution">
    <text evidence="3">The sequence shown here is derived from an EMBL/GenBank/DDBJ whole genome shotgun (WGS) entry which is preliminary data.</text>
</comment>
<dbReference type="RefSeq" id="WP_181666468.1">
    <property type="nucleotide sequence ID" value="NZ_PTLZ01000007.1"/>
</dbReference>
<dbReference type="InterPro" id="IPR007939">
    <property type="entry name" value="Cu-R_B_prcur"/>
</dbReference>
<gene>
    <name evidence="3" type="ORF">EV677_3026</name>
</gene>
<dbReference type="GO" id="GO:0009279">
    <property type="term" value="C:cell outer membrane"/>
    <property type="evidence" value="ECO:0007669"/>
    <property type="project" value="InterPro"/>
</dbReference>
<keyword evidence="4" id="KW-1185">Reference proteome</keyword>
<feature type="signal peptide" evidence="2">
    <location>
        <begin position="1"/>
        <end position="24"/>
    </location>
</feature>
<dbReference type="Pfam" id="PF05275">
    <property type="entry name" value="CopB"/>
    <property type="match status" value="1"/>
</dbReference>
<evidence type="ECO:0000313" key="4">
    <source>
        <dbReference type="Proteomes" id="UP000294737"/>
    </source>
</evidence>
<accession>A0A4V3BUI5</accession>
<feature type="region of interest" description="Disordered" evidence="1">
    <location>
        <begin position="28"/>
        <end position="48"/>
    </location>
</feature>
<protein>
    <submittedName>
        <fullName evidence="3">Copper resistance protein B</fullName>
    </submittedName>
</protein>
<proteinExistence type="predicted"/>
<feature type="region of interest" description="Disordered" evidence="1">
    <location>
        <begin position="69"/>
        <end position="109"/>
    </location>
</feature>